<accession>Q7G425</accession>
<organism evidence="1">
    <name type="scientific">Oryza sativa subsp. japonica</name>
    <name type="common">Rice</name>
    <dbReference type="NCBI Taxonomy" id="39947"/>
    <lineage>
        <taxon>Eukaryota</taxon>
        <taxon>Viridiplantae</taxon>
        <taxon>Streptophyta</taxon>
        <taxon>Embryophyta</taxon>
        <taxon>Tracheophyta</taxon>
        <taxon>Spermatophyta</taxon>
        <taxon>Magnoliopsida</taxon>
        <taxon>Liliopsida</taxon>
        <taxon>Poales</taxon>
        <taxon>Poaceae</taxon>
        <taxon>BOP clade</taxon>
        <taxon>Oryzoideae</taxon>
        <taxon>Oryzeae</taxon>
        <taxon>Oryzinae</taxon>
        <taxon>Oryza</taxon>
        <taxon>Oryza sativa</taxon>
    </lineage>
</organism>
<gene>
    <name evidence="1" type="ordered locus">LOC_Os10g14100</name>
</gene>
<dbReference type="EMBL" id="DP000086">
    <property type="protein sequence ID" value="AAP52756.2"/>
    <property type="molecule type" value="Genomic_DNA"/>
</dbReference>
<sequence>MGARKTLAMFKSLYPRMDINVAGDGFLDGTIDEQALELINEAQESAGKIAFDELSTIVRTSRFSRCITNLGSEILANILEHTYCELSAIVSDITIRHTKLMHNVYEVISNLVRHYCNNRFSFNPLGELVYCNKEMCESTLSPLERTDHIQSLNYKGP</sequence>
<name>Q7G425_ORYSJ</name>
<evidence type="ECO:0000313" key="1">
    <source>
        <dbReference type="EMBL" id="AAP52756.2"/>
    </source>
</evidence>
<reference evidence="1" key="3">
    <citation type="submission" date="2006-07" db="EMBL/GenBank/DDBJ databases">
        <authorList>
            <person name="Buell R."/>
        </authorList>
    </citation>
    <scope>NUCLEOTIDE SEQUENCE</scope>
</reference>
<reference evidence="1" key="2">
    <citation type="submission" date="2003-05" db="EMBL/GenBank/DDBJ databases">
        <authorList>
            <person name="Buell C.R."/>
            <person name="Wing R.A."/>
            <person name="McCombie W.R."/>
            <person name="Messing J."/>
            <person name="Yuan Q."/>
            <person name="Ouyang S."/>
        </authorList>
    </citation>
    <scope>NUCLEOTIDE SEQUENCE</scope>
</reference>
<dbReference type="AlphaFoldDB" id="Q7G425"/>
<reference evidence="1" key="1">
    <citation type="journal article" date="2003" name="Science">
        <title>In-depth view of structure, activity, and evolution of rice chromosome 10.</title>
        <authorList>
            <consortium name="Rice Chromosome 10 Sequencing Consortium"/>
        </authorList>
    </citation>
    <scope>NUCLEOTIDE SEQUENCE [LARGE SCALE GENOMIC DNA]</scope>
</reference>
<protein>
    <submittedName>
        <fullName evidence="1">Retrotransposon protein, putative, Ty3-gypsy subclass</fullName>
    </submittedName>
</protein>
<proteinExistence type="predicted"/>